<keyword evidence="6 7" id="KW-0560">Oxidoreductase</keyword>
<dbReference type="InterPro" id="IPR050741">
    <property type="entry name" value="Acyl-CoA_dehydrogenase"/>
</dbReference>
<evidence type="ECO:0000259" key="8">
    <source>
        <dbReference type="Pfam" id="PF00441"/>
    </source>
</evidence>
<evidence type="ECO:0000256" key="4">
    <source>
        <dbReference type="ARBA" id="ARBA00022630"/>
    </source>
</evidence>
<feature type="domain" description="Acyl-CoA oxidase/dehydrogenase middle" evidence="9">
    <location>
        <begin position="135"/>
        <end position="219"/>
    </location>
</feature>
<evidence type="ECO:0000313" key="11">
    <source>
        <dbReference type="EMBL" id="MFD1815319.1"/>
    </source>
</evidence>
<dbReference type="Pfam" id="PF02770">
    <property type="entry name" value="Acyl-CoA_dh_M"/>
    <property type="match status" value="1"/>
</dbReference>
<comment type="cofactor">
    <cofactor evidence="1 7">
        <name>FAD</name>
        <dbReference type="ChEBI" id="CHEBI:57692"/>
    </cofactor>
</comment>
<dbReference type="Gene3D" id="1.10.540.10">
    <property type="entry name" value="Acyl-CoA dehydrogenase/oxidase, N-terminal domain"/>
    <property type="match status" value="1"/>
</dbReference>
<dbReference type="SUPFAM" id="SSF47203">
    <property type="entry name" value="Acyl-CoA dehydrogenase C-terminal domain-like"/>
    <property type="match status" value="1"/>
</dbReference>
<dbReference type="InterPro" id="IPR009100">
    <property type="entry name" value="AcylCoA_DH/oxidase_NM_dom_sf"/>
</dbReference>
<keyword evidence="4 7" id="KW-0285">Flavoprotein</keyword>
<dbReference type="Pfam" id="PF00441">
    <property type="entry name" value="Acyl-CoA_dh_1"/>
    <property type="match status" value="1"/>
</dbReference>
<dbReference type="InterPro" id="IPR013786">
    <property type="entry name" value="AcylCoA_DH/ox_N"/>
</dbReference>
<dbReference type="EMBL" id="JBHUFB010000020">
    <property type="protein sequence ID" value="MFD1815319.1"/>
    <property type="molecule type" value="Genomic_DNA"/>
</dbReference>
<keyword evidence="12" id="KW-1185">Reference proteome</keyword>
<dbReference type="PANTHER" id="PTHR48083">
    <property type="entry name" value="MEDIUM-CHAIN SPECIFIC ACYL-COA DEHYDROGENASE, MITOCHONDRIAL-RELATED"/>
    <property type="match status" value="1"/>
</dbReference>
<dbReference type="Pfam" id="PF02771">
    <property type="entry name" value="Acyl-CoA_dh_N"/>
    <property type="match status" value="1"/>
</dbReference>
<dbReference type="Gene3D" id="1.20.140.10">
    <property type="entry name" value="Butyryl-CoA Dehydrogenase, subunit A, domain 3"/>
    <property type="match status" value="1"/>
</dbReference>
<evidence type="ECO:0000313" key="12">
    <source>
        <dbReference type="Proteomes" id="UP001597286"/>
    </source>
</evidence>
<evidence type="ECO:0000256" key="1">
    <source>
        <dbReference type="ARBA" id="ARBA00001974"/>
    </source>
</evidence>
<name>A0ABW4PAQ5_9NOCA</name>
<feature type="domain" description="Acyl-CoA dehydrogenase/oxidase C-terminal" evidence="8">
    <location>
        <begin position="247"/>
        <end position="396"/>
    </location>
</feature>
<evidence type="ECO:0000256" key="6">
    <source>
        <dbReference type="ARBA" id="ARBA00023002"/>
    </source>
</evidence>
<dbReference type="InterPro" id="IPR037069">
    <property type="entry name" value="AcylCoA_DH/ox_N_sf"/>
</dbReference>
<evidence type="ECO:0000259" key="10">
    <source>
        <dbReference type="Pfam" id="PF02771"/>
    </source>
</evidence>
<keyword evidence="5 7" id="KW-0274">FAD</keyword>
<sequence>MAWDFETDPDYQEKLDWADAFVRDEVEPLDLVWEHEQFVPLDGARRKVIDPLKDRVREQGLWATHLGPELGGQGHGQLKLALLNEILGRSPWAPIVFGCQAPDTGNAEIIAHYGSVDQKRRYLQPLLDGEMFSSYSMTEPQAGADPSRFETRAVRDGDDWVINGWKFFSSNAATASFLIVMAVTDPAADTHNRMSMFLVPSDTPGIEIVRNVGLAGEPMNEGSHALIEYRDVRIPADALLGGEGQAFAIAQTRLGGGRIHHAMRTIGLAQRALDMLCERALSRTTAGSRLSEKQFVQGYIADSYAQLAQFRLFVLHTAWKIDKYNDYKKVRKDIATAKIVMPTVLHDIAWRAMQVHGALGVTNEMPFFRMIAGAAVMGLADGPTEVHKVTVAKQVLREHSPTDDMWPTEWIPRKQAAARAKFSEFLDDEEGAL</sequence>
<evidence type="ECO:0000256" key="3">
    <source>
        <dbReference type="ARBA" id="ARBA00011738"/>
    </source>
</evidence>
<dbReference type="RefSeq" id="WP_378487938.1">
    <property type="nucleotide sequence ID" value="NZ_JBHUFB010000020.1"/>
</dbReference>
<comment type="caution">
    <text evidence="11">The sequence shown here is derived from an EMBL/GenBank/DDBJ whole genome shotgun (WGS) entry which is preliminary data.</text>
</comment>
<dbReference type="InterPro" id="IPR036250">
    <property type="entry name" value="AcylCo_DH-like_C"/>
</dbReference>
<evidence type="ECO:0000256" key="2">
    <source>
        <dbReference type="ARBA" id="ARBA00009347"/>
    </source>
</evidence>
<dbReference type="InterPro" id="IPR009075">
    <property type="entry name" value="AcylCo_DH/oxidase_C"/>
</dbReference>
<accession>A0ABW4PAQ5</accession>
<evidence type="ECO:0000256" key="7">
    <source>
        <dbReference type="RuleBase" id="RU362125"/>
    </source>
</evidence>
<gene>
    <name evidence="11" type="ORF">ACFSJG_24135</name>
</gene>
<evidence type="ECO:0000259" key="9">
    <source>
        <dbReference type="Pfam" id="PF02770"/>
    </source>
</evidence>
<dbReference type="PANTHER" id="PTHR48083:SF13">
    <property type="entry name" value="ACYL-COA DEHYDROGENASE FAMILY MEMBER 11"/>
    <property type="match status" value="1"/>
</dbReference>
<dbReference type="SUPFAM" id="SSF56645">
    <property type="entry name" value="Acyl-CoA dehydrogenase NM domain-like"/>
    <property type="match status" value="1"/>
</dbReference>
<proteinExistence type="inferred from homology"/>
<reference evidence="12" key="1">
    <citation type="journal article" date="2019" name="Int. J. Syst. Evol. Microbiol.">
        <title>The Global Catalogue of Microorganisms (GCM) 10K type strain sequencing project: providing services to taxonomists for standard genome sequencing and annotation.</title>
        <authorList>
            <consortium name="The Broad Institute Genomics Platform"/>
            <consortium name="The Broad Institute Genome Sequencing Center for Infectious Disease"/>
            <person name="Wu L."/>
            <person name="Ma J."/>
        </authorList>
    </citation>
    <scope>NUCLEOTIDE SEQUENCE [LARGE SCALE GENOMIC DNA]</scope>
    <source>
        <strain evidence="12">DT72</strain>
    </source>
</reference>
<dbReference type="Gene3D" id="2.40.110.10">
    <property type="entry name" value="Butyryl-CoA Dehydrogenase, subunit A, domain 2"/>
    <property type="match status" value="1"/>
</dbReference>
<comment type="subunit">
    <text evidence="3">Homodimer.</text>
</comment>
<feature type="domain" description="Acyl-CoA dehydrogenase/oxidase N-terminal" evidence="10">
    <location>
        <begin position="12"/>
        <end position="130"/>
    </location>
</feature>
<evidence type="ECO:0000256" key="5">
    <source>
        <dbReference type="ARBA" id="ARBA00022827"/>
    </source>
</evidence>
<dbReference type="InterPro" id="IPR046373">
    <property type="entry name" value="Acyl-CoA_Oxase/DH_mid-dom_sf"/>
</dbReference>
<dbReference type="Proteomes" id="UP001597286">
    <property type="component" value="Unassembled WGS sequence"/>
</dbReference>
<organism evidence="11 12">
    <name type="scientific">Rhodococcus gannanensis</name>
    <dbReference type="NCBI Taxonomy" id="1960308"/>
    <lineage>
        <taxon>Bacteria</taxon>
        <taxon>Bacillati</taxon>
        <taxon>Actinomycetota</taxon>
        <taxon>Actinomycetes</taxon>
        <taxon>Mycobacteriales</taxon>
        <taxon>Nocardiaceae</taxon>
        <taxon>Rhodococcus</taxon>
    </lineage>
</organism>
<protein>
    <submittedName>
        <fullName evidence="11">Acyl-CoA dehydrogenase family protein</fullName>
    </submittedName>
</protein>
<dbReference type="InterPro" id="IPR006091">
    <property type="entry name" value="Acyl-CoA_Oxase/DH_mid-dom"/>
</dbReference>
<comment type="similarity">
    <text evidence="2 7">Belongs to the acyl-CoA dehydrogenase family.</text>
</comment>